<dbReference type="InterPro" id="IPR042092">
    <property type="entry name" value="PsdUridine_s_RsuA/RluB/E/F_cat"/>
</dbReference>
<gene>
    <name evidence="7" type="ORF">GKS16_01085</name>
</gene>
<dbReference type="InterPro" id="IPR018496">
    <property type="entry name" value="PsdUridine_synth_RsuA/RluB_CS"/>
</dbReference>
<accession>A0A6L6G6X2</accession>
<dbReference type="InterPro" id="IPR020094">
    <property type="entry name" value="TruA/RsuA/RluB/E/F_N"/>
</dbReference>
<dbReference type="Gene3D" id="3.30.70.580">
    <property type="entry name" value="Pseudouridine synthase I, catalytic domain, N-terminal subdomain"/>
    <property type="match status" value="1"/>
</dbReference>
<evidence type="ECO:0000256" key="5">
    <source>
        <dbReference type="RuleBase" id="RU003887"/>
    </source>
</evidence>
<dbReference type="Pfam" id="PF00849">
    <property type="entry name" value="PseudoU_synth_2"/>
    <property type="match status" value="1"/>
</dbReference>
<dbReference type="GO" id="GO:0000455">
    <property type="term" value="P:enzyme-directed rRNA pseudouridine synthesis"/>
    <property type="evidence" value="ECO:0007669"/>
    <property type="project" value="UniProtKB-ARBA"/>
</dbReference>
<dbReference type="SUPFAM" id="SSF55120">
    <property type="entry name" value="Pseudouridine synthase"/>
    <property type="match status" value="1"/>
</dbReference>
<protein>
    <recommendedName>
        <fullName evidence="5">Pseudouridine synthase</fullName>
        <ecNumber evidence="5">5.4.99.-</ecNumber>
    </recommendedName>
</protein>
<organism evidence="7 8">
    <name type="scientific">Streptococcus uberis</name>
    <dbReference type="NCBI Taxonomy" id="1349"/>
    <lineage>
        <taxon>Bacteria</taxon>
        <taxon>Bacillati</taxon>
        <taxon>Bacillota</taxon>
        <taxon>Bacilli</taxon>
        <taxon>Lactobacillales</taxon>
        <taxon>Streptococcaceae</taxon>
        <taxon>Streptococcus</taxon>
    </lineage>
</organism>
<dbReference type="AlphaFoldDB" id="A0A6L6G6X2"/>
<dbReference type="PROSITE" id="PS50889">
    <property type="entry name" value="S4"/>
    <property type="match status" value="1"/>
</dbReference>
<evidence type="ECO:0000313" key="8">
    <source>
        <dbReference type="Proteomes" id="UP000483839"/>
    </source>
</evidence>
<evidence type="ECO:0000256" key="1">
    <source>
        <dbReference type="ARBA" id="ARBA00008348"/>
    </source>
</evidence>
<dbReference type="FunFam" id="3.30.70.1560:FF:000001">
    <property type="entry name" value="Pseudouridine synthase"/>
    <property type="match status" value="1"/>
</dbReference>
<keyword evidence="3 5" id="KW-0413">Isomerase</keyword>
<dbReference type="EMBL" id="WLXI01000006">
    <property type="protein sequence ID" value="MTD00880.1"/>
    <property type="molecule type" value="Genomic_DNA"/>
</dbReference>
<dbReference type="Gene3D" id="3.30.70.1560">
    <property type="entry name" value="Alpha-L RNA-binding motif"/>
    <property type="match status" value="1"/>
</dbReference>
<dbReference type="PANTHER" id="PTHR47683">
    <property type="entry name" value="PSEUDOURIDINE SYNTHASE FAMILY PROTEIN-RELATED"/>
    <property type="match status" value="1"/>
</dbReference>
<dbReference type="Gene3D" id="3.10.290.10">
    <property type="entry name" value="RNA-binding S4 domain"/>
    <property type="match status" value="1"/>
</dbReference>
<evidence type="ECO:0000259" key="6">
    <source>
        <dbReference type="SMART" id="SM00363"/>
    </source>
</evidence>
<dbReference type="SUPFAM" id="SSF55174">
    <property type="entry name" value="Alpha-L RNA-binding motif"/>
    <property type="match status" value="1"/>
</dbReference>
<reference evidence="7 8" key="1">
    <citation type="submission" date="2019-11" db="EMBL/GenBank/DDBJ databases">
        <title>Streptococcus uberis isolated from clinical mastitis cases on a southeastern Queensland dairy.</title>
        <authorList>
            <person name="Workentine M.L."/>
            <person name="Price R."/>
            <person name="Olchowy T."/>
        </authorList>
    </citation>
    <scope>NUCLEOTIDE SEQUENCE [LARGE SCALE GENOMIC DNA]</scope>
    <source>
        <strain evidence="7 8">OLC4459-A17</strain>
    </source>
</reference>
<feature type="domain" description="RNA-binding S4" evidence="6">
    <location>
        <begin position="1"/>
        <end position="66"/>
    </location>
</feature>
<evidence type="ECO:0000256" key="4">
    <source>
        <dbReference type="PROSITE-ProRule" id="PRU00182"/>
    </source>
</evidence>
<evidence type="ECO:0000256" key="2">
    <source>
        <dbReference type="ARBA" id="ARBA00022884"/>
    </source>
</evidence>
<dbReference type="Proteomes" id="UP000483839">
    <property type="component" value="Unassembled WGS sequence"/>
</dbReference>
<comment type="caution">
    <text evidence="7">The sequence shown here is derived from an EMBL/GenBank/DDBJ whole genome shotgun (WGS) entry which is preliminary data.</text>
</comment>
<dbReference type="RefSeq" id="WP_203262280.1">
    <property type="nucleotide sequence ID" value="NZ_JADFAY010000006.1"/>
</dbReference>
<dbReference type="InterPro" id="IPR000748">
    <property type="entry name" value="PsdUridine_synth_RsuA/RluB/E/F"/>
</dbReference>
<dbReference type="InterPro" id="IPR006145">
    <property type="entry name" value="PsdUridine_synth_RsuA/RluA"/>
</dbReference>
<dbReference type="InterPro" id="IPR050343">
    <property type="entry name" value="RsuA_PseudoU_synthase"/>
</dbReference>
<dbReference type="InterPro" id="IPR020103">
    <property type="entry name" value="PsdUridine_synth_cat_dom_sf"/>
</dbReference>
<dbReference type="Pfam" id="PF01479">
    <property type="entry name" value="S4"/>
    <property type="match status" value="1"/>
</dbReference>
<dbReference type="InterPro" id="IPR036986">
    <property type="entry name" value="S4_RNA-bd_sf"/>
</dbReference>
<dbReference type="GO" id="GO:0120159">
    <property type="term" value="F:rRNA pseudouridine synthase activity"/>
    <property type="evidence" value="ECO:0007669"/>
    <property type="project" value="UniProtKB-ARBA"/>
</dbReference>
<dbReference type="PROSITE" id="PS01149">
    <property type="entry name" value="PSI_RSU"/>
    <property type="match status" value="1"/>
</dbReference>
<sequence length="239" mass="26912">MRLDKFLVEAGIGSRTQVKSILKKKEVFVNGKPESQAKLQIKPNQDQVSFGGQVLVYEEFLYYLLNKPQGVVSATEDKVHQTVLDLLDDTARRKSVFPVGRLDKDTHGLLLLTNDGELAHRLLSPKKHVDKVYMARVDGIMTEQDVEAFAKGITLSDHQCLPAQLQIEEVDAERTCCKVRITIREGKFHQIKRMVLACGKEVTDLQRISMGPIQLDDSLALGAFRRLNETEMKALLALK</sequence>
<dbReference type="EC" id="5.4.99.-" evidence="5"/>
<evidence type="ECO:0000256" key="3">
    <source>
        <dbReference type="ARBA" id="ARBA00023235"/>
    </source>
</evidence>
<dbReference type="InterPro" id="IPR002942">
    <property type="entry name" value="S4_RNA-bd"/>
</dbReference>
<keyword evidence="2 4" id="KW-0694">RNA-binding</keyword>
<name>A0A6L6G6X2_STRUB</name>
<dbReference type="GO" id="GO:0005829">
    <property type="term" value="C:cytosol"/>
    <property type="evidence" value="ECO:0007669"/>
    <property type="project" value="UniProtKB-ARBA"/>
</dbReference>
<dbReference type="CDD" id="cd00165">
    <property type="entry name" value="S4"/>
    <property type="match status" value="1"/>
</dbReference>
<comment type="similarity">
    <text evidence="1 5">Belongs to the pseudouridine synthase RsuA family.</text>
</comment>
<dbReference type="NCBIfam" id="TIGR00093">
    <property type="entry name" value="pseudouridine synthase"/>
    <property type="match status" value="1"/>
</dbReference>
<dbReference type="SMART" id="SM00363">
    <property type="entry name" value="S4"/>
    <property type="match status" value="1"/>
</dbReference>
<dbReference type="CDD" id="cd02553">
    <property type="entry name" value="PseudoU_synth_RsuA"/>
    <property type="match status" value="1"/>
</dbReference>
<proteinExistence type="inferred from homology"/>
<dbReference type="PANTHER" id="PTHR47683:SF4">
    <property type="entry name" value="PSEUDOURIDINE SYNTHASE"/>
    <property type="match status" value="1"/>
</dbReference>
<evidence type="ECO:0000313" key="7">
    <source>
        <dbReference type="EMBL" id="MTD00880.1"/>
    </source>
</evidence>
<dbReference type="GO" id="GO:0003723">
    <property type="term" value="F:RNA binding"/>
    <property type="evidence" value="ECO:0007669"/>
    <property type="project" value="UniProtKB-KW"/>
</dbReference>